<gene>
    <name evidence="1" type="ORF">DSCO28_16850</name>
</gene>
<accession>A0A5K7ZNC1</accession>
<dbReference type="Proteomes" id="UP000425960">
    <property type="component" value="Chromosome"/>
</dbReference>
<protein>
    <submittedName>
        <fullName evidence="1">Uncharacterized protein</fullName>
    </submittedName>
</protein>
<sequence>MPTMESILTYRGRTVTAQDAAFIQQLIDENPTDSRRRLSVKLCQAWDWRQANGAFRDMVCRGLMLALHRAGHIQLPAKKMTPNNPLARREEPESITIDQRPIEGKLSAIKPLWFSQVRRTDVEKVFNSLLAQYHYLGYTQPVGEQLKYIVYSQNRPIACLSWSSAARHIGCRDRFIGWTPHERRVNLHLMAYNSRFLILPWVRVPHLASHLLGRMSRILPTDWQATYHHRVYYLETFVDKDRFAGTCYNAANWTCLGDTTGRGKNDRTHRPNRSIKAVWGYPLDKRFRVYLTAGANP</sequence>
<dbReference type="InterPro" id="IPR025639">
    <property type="entry name" value="DruA"/>
</dbReference>
<evidence type="ECO:0000313" key="1">
    <source>
        <dbReference type="EMBL" id="BBO81119.1"/>
    </source>
</evidence>
<reference evidence="1 2" key="1">
    <citation type="submission" date="2019-11" db="EMBL/GenBank/DDBJ databases">
        <title>Comparative genomics of hydrocarbon-degrading Desulfosarcina strains.</title>
        <authorList>
            <person name="Watanabe M."/>
            <person name="Kojima H."/>
            <person name="Fukui M."/>
        </authorList>
    </citation>
    <scope>NUCLEOTIDE SEQUENCE [LARGE SCALE GENOMIC DNA]</scope>
    <source>
        <strain evidence="1 2">28bB2T</strain>
    </source>
</reference>
<proteinExistence type="predicted"/>
<dbReference type="AlphaFoldDB" id="A0A5K7ZNC1"/>
<name>A0A5K7ZNC1_9BACT</name>
<organism evidence="1 2">
    <name type="scientific">Desulfosarcina ovata subsp. sediminis</name>
    <dbReference type="NCBI Taxonomy" id="885957"/>
    <lineage>
        <taxon>Bacteria</taxon>
        <taxon>Pseudomonadati</taxon>
        <taxon>Thermodesulfobacteriota</taxon>
        <taxon>Desulfobacteria</taxon>
        <taxon>Desulfobacterales</taxon>
        <taxon>Desulfosarcinaceae</taxon>
        <taxon>Desulfosarcina</taxon>
    </lineage>
</organism>
<dbReference type="Pfam" id="PF14236">
    <property type="entry name" value="DruA"/>
    <property type="match status" value="1"/>
</dbReference>
<dbReference type="EMBL" id="AP021876">
    <property type="protein sequence ID" value="BBO81119.1"/>
    <property type="molecule type" value="Genomic_DNA"/>
</dbReference>
<evidence type="ECO:0000313" key="2">
    <source>
        <dbReference type="Proteomes" id="UP000425960"/>
    </source>
</evidence>
<dbReference type="KEGG" id="dov:DSCO28_16850"/>